<evidence type="ECO:0000313" key="2">
    <source>
        <dbReference type="Proteomes" id="UP001054837"/>
    </source>
</evidence>
<dbReference type="AlphaFoldDB" id="A0AAV4QTP8"/>
<proteinExistence type="predicted"/>
<dbReference type="EMBL" id="BPLQ01005166">
    <property type="protein sequence ID" value="GIY13033.1"/>
    <property type="molecule type" value="Genomic_DNA"/>
</dbReference>
<organism evidence="1 2">
    <name type="scientific">Caerostris darwini</name>
    <dbReference type="NCBI Taxonomy" id="1538125"/>
    <lineage>
        <taxon>Eukaryota</taxon>
        <taxon>Metazoa</taxon>
        <taxon>Ecdysozoa</taxon>
        <taxon>Arthropoda</taxon>
        <taxon>Chelicerata</taxon>
        <taxon>Arachnida</taxon>
        <taxon>Araneae</taxon>
        <taxon>Araneomorphae</taxon>
        <taxon>Entelegynae</taxon>
        <taxon>Araneoidea</taxon>
        <taxon>Araneidae</taxon>
        <taxon>Caerostris</taxon>
    </lineage>
</organism>
<protein>
    <submittedName>
        <fullName evidence="1">Uncharacterized protein</fullName>
    </submittedName>
</protein>
<name>A0AAV4QTP8_9ARAC</name>
<accession>A0AAV4QTP8</accession>
<keyword evidence="2" id="KW-1185">Reference proteome</keyword>
<gene>
    <name evidence="1" type="ORF">CDAR_96601</name>
</gene>
<sequence length="115" mass="12801">MAKITSITGEKAAGLPLILLRKGVKTSNNSFLHSIFRSTFYISGKLNTSIEISMKEFFISTQIYPRKGRGGPEEKNLFHEGEGHCEEFHVQYIDSQISSVCFGCEINFLGLNPPA</sequence>
<dbReference type="Proteomes" id="UP001054837">
    <property type="component" value="Unassembled WGS sequence"/>
</dbReference>
<reference evidence="1 2" key="1">
    <citation type="submission" date="2021-06" db="EMBL/GenBank/DDBJ databases">
        <title>Caerostris darwini draft genome.</title>
        <authorList>
            <person name="Kono N."/>
            <person name="Arakawa K."/>
        </authorList>
    </citation>
    <scope>NUCLEOTIDE SEQUENCE [LARGE SCALE GENOMIC DNA]</scope>
</reference>
<comment type="caution">
    <text evidence="1">The sequence shown here is derived from an EMBL/GenBank/DDBJ whole genome shotgun (WGS) entry which is preliminary data.</text>
</comment>
<evidence type="ECO:0000313" key="1">
    <source>
        <dbReference type="EMBL" id="GIY13033.1"/>
    </source>
</evidence>